<reference evidence="1" key="1">
    <citation type="journal article" name="BMC Genomics">
        <title>Long-read sequencing and de novo genome assembly of marine medaka (Oryzias melastigma).</title>
        <authorList>
            <person name="Liang P."/>
            <person name="Saqib H.S.A."/>
            <person name="Ni X."/>
            <person name="Shen Y."/>
        </authorList>
    </citation>
    <scope>NUCLEOTIDE SEQUENCE</scope>
    <source>
        <strain evidence="1">Bigg-433</strain>
    </source>
</reference>
<organism evidence="1 2">
    <name type="scientific">Oryzias melastigma</name>
    <name type="common">Marine medaka</name>
    <dbReference type="NCBI Taxonomy" id="30732"/>
    <lineage>
        <taxon>Eukaryota</taxon>
        <taxon>Metazoa</taxon>
        <taxon>Chordata</taxon>
        <taxon>Craniata</taxon>
        <taxon>Vertebrata</taxon>
        <taxon>Euteleostomi</taxon>
        <taxon>Actinopterygii</taxon>
        <taxon>Neopterygii</taxon>
        <taxon>Teleostei</taxon>
        <taxon>Neoteleostei</taxon>
        <taxon>Acanthomorphata</taxon>
        <taxon>Ovalentaria</taxon>
        <taxon>Atherinomorphae</taxon>
        <taxon>Beloniformes</taxon>
        <taxon>Adrianichthyidae</taxon>
        <taxon>Oryziinae</taxon>
        <taxon>Oryzias</taxon>
    </lineage>
</organism>
<proteinExistence type="predicted"/>
<gene>
    <name evidence="1" type="ORF">FQA47_011680</name>
</gene>
<accession>A0A834CIB8</accession>
<dbReference type="Proteomes" id="UP000646548">
    <property type="component" value="Unassembled WGS sequence"/>
</dbReference>
<dbReference type="AlphaFoldDB" id="A0A834CIB8"/>
<evidence type="ECO:0000313" key="1">
    <source>
        <dbReference type="EMBL" id="KAF6727226.1"/>
    </source>
</evidence>
<comment type="caution">
    <text evidence="1">The sequence shown here is derived from an EMBL/GenBank/DDBJ whole genome shotgun (WGS) entry which is preliminary data.</text>
</comment>
<dbReference type="EMBL" id="WKFB01000311">
    <property type="protein sequence ID" value="KAF6727226.1"/>
    <property type="molecule type" value="Genomic_DNA"/>
</dbReference>
<sequence length="112" mass="12977">MWKISGLAETLALMVTRRRRREKKRAWHLRTGAELSRIHHNVILGPNCAEATAPTEHGAMNKNRLFGEDDDVRGAREEMQLQVHRETRPFLRVCERTQAQPATPLLRQEQVT</sequence>
<name>A0A834CIB8_ORYME</name>
<evidence type="ECO:0000313" key="2">
    <source>
        <dbReference type="Proteomes" id="UP000646548"/>
    </source>
</evidence>
<protein>
    <submittedName>
        <fullName evidence="1">Uncharacterized protein</fullName>
    </submittedName>
</protein>